<evidence type="ECO:0000313" key="8">
    <source>
        <dbReference type="EMBL" id="RMY30638.1"/>
    </source>
</evidence>
<proteinExistence type="predicted"/>
<feature type="transmembrane region" description="Helical" evidence="6">
    <location>
        <begin position="84"/>
        <end position="104"/>
    </location>
</feature>
<dbReference type="GO" id="GO:0022857">
    <property type="term" value="F:transmembrane transporter activity"/>
    <property type="evidence" value="ECO:0007669"/>
    <property type="project" value="InterPro"/>
</dbReference>
<evidence type="ECO:0000256" key="1">
    <source>
        <dbReference type="ARBA" id="ARBA00004141"/>
    </source>
</evidence>
<evidence type="ECO:0000259" key="7">
    <source>
        <dbReference type="PROSITE" id="PS50850"/>
    </source>
</evidence>
<name>A0A3M7AT86_HORWE</name>
<feature type="region of interest" description="Disordered" evidence="5">
    <location>
        <begin position="1"/>
        <end position="52"/>
    </location>
</feature>
<evidence type="ECO:0000256" key="5">
    <source>
        <dbReference type="SAM" id="MobiDB-lite"/>
    </source>
</evidence>
<dbReference type="PROSITE" id="PS50850">
    <property type="entry name" value="MFS"/>
    <property type="match status" value="1"/>
</dbReference>
<dbReference type="InterPro" id="IPR020846">
    <property type="entry name" value="MFS_dom"/>
</dbReference>
<gene>
    <name evidence="8" type="ORF">D0864_16926</name>
</gene>
<dbReference type="PANTHER" id="PTHR23502:SF159">
    <property type="entry name" value="TRANSPORTER, PUTATIVE (AFU_ORTHOLOGUE AFUA_4G14230)-RELATED"/>
    <property type="match status" value="1"/>
</dbReference>
<dbReference type="SUPFAM" id="SSF103473">
    <property type="entry name" value="MFS general substrate transporter"/>
    <property type="match status" value="1"/>
</dbReference>
<feature type="transmembrane region" description="Helical" evidence="6">
    <location>
        <begin position="150"/>
        <end position="171"/>
    </location>
</feature>
<dbReference type="AlphaFoldDB" id="A0A3M7AT86"/>
<evidence type="ECO:0000256" key="6">
    <source>
        <dbReference type="SAM" id="Phobius"/>
    </source>
</evidence>
<feature type="transmembrane region" description="Helical" evidence="6">
    <location>
        <begin position="240"/>
        <end position="258"/>
    </location>
</feature>
<dbReference type="PANTHER" id="PTHR23502">
    <property type="entry name" value="MAJOR FACILITATOR SUPERFAMILY"/>
    <property type="match status" value="1"/>
</dbReference>
<accession>A0A3M7AT86</accession>
<sequence>MPAPSHKASRQVKGIQPQELDKKPGSQVQDKTPATRDLEDQETSKSADLARPMRGKGDWTILLPQPTDSQDDPLNWTWAKKHQILLSLVLAALLTDFGMTYGFVLFQAQAPDFHMSVTSVSRSASGGLFLQGPAGIFAVPLIQRYGRLPVLFWSQFCSTLVVLAAALSPNYAYFTAFRALQGWFNTAPQVVGLSVIHDLFFLHERTSRVNIWVFCLLGGPFLGPFLAAWLIQAVDWRADFGVLASLHGLATLSIIFLGDETLYNRRDPPPSRDKGVVAKLKLLTGITGVMSKEGRPEVWSVLKD</sequence>
<dbReference type="EMBL" id="QWIO01005019">
    <property type="protein sequence ID" value="RMY30638.1"/>
    <property type="molecule type" value="Genomic_DNA"/>
</dbReference>
<feature type="compositionally biased region" description="Basic and acidic residues" evidence="5">
    <location>
        <begin position="33"/>
        <end position="45"/>
    </location>
</feature>
<comment type="caution">
    <text evidence="8">The sequence shown here is derived from an EMBL/GenBank/DDBJ whole genome shotgun (WGS) entry which is preliminary data.</text>
</comment>
<reference evidence="8 9" key="1">
    <citation type="journal article" date="2018" name="BMC Genomics">
        <title>Genomic evidence for intraspecific hybridization in a clonal and extremely halotolerant yeast.</title>
        <authorList>
            <person name="Gostincar C."/>
            <person name="Stajich J.E."/>
            <person name="Zupancic J."/>
            <person name="Zalar P."/>
            <person name="Gunde-Cimerman N."/>
        </authorList>
    </citation>
    <scope>NUCLEOTIDE SEQUENCE [LARGE SCALE GENOMIC DNA]</scope>
    <source>
        <strain evidence="8 9">EXF-10513</strain>
    </source>
</reference>
<dbReference type="Proteomes" id="UP000269539">
    <property type="component" value="Unassembled WGS sequence"/>
</dbReference>
<dbReference type="Gene3D" id="1.20.1720.10">
    <property type="entry name" value="Multidrug resistance protein D"/>
    <property type="match status" value="1"/>
</dbReference>
<feature type="non-terminal residue" evidence="8">
    <location>
        <position position="304"/>
    </location>
</feature>
<organism evidence="8 9">
    <name type="scientific">Hortaea werneckii</name>
    <name type="common">Black yeast</name>
    <name type="synonym">Cladosporium werneckii</name>
    <dbReference type="NCBI Taxonomy" id="91943"/>
    <lineage>
        <taxon>Eukaryota</taxon>
        <taxon>Fungi</taxon>
        <taxon>Dikarya</taxon>
        <taxon>Ascomycota</taxon>
        <taxon>Pezizomycotina</taxon>
        <taxon>Dothideomycetes</taxon>
        <taxon>Dothideomycetidae</taxon>
        <taxon>Mycosphaerellales</taxon>
        <taxon>Teratosphaeriaceae</taxon>
        <taxon>Hortaea</taxon>
    </lineage>
</organism>
<dbReference type="Pfam" id="PF07690">
    <property type="entry name" value="MFS_1"/>
    <property type="match status" value="1"/>
</dbReference>
<evidence type="ECO:0000313" key="9">
    <source>
        <dbReference type="Proteomes" id="UP000269539"/>
    </source>
</evidence>
<dbReference type="InterPro" id="IPR011701">
    <property type="entry name" value="MFS"/>
</dbReference>
<evidence type="ECO:0000256" key="2">
    <source>
        <dbReference type="ARBA" id="ARBA00022692"/>
    </source>
</evidence>
<keyword evidence="4 6" id="KW-0472">Membrane</keyword>
<protein>
    <recommendedName>
        <fullName evidence="7">Major facilitator superfamily (MFS) profile domain-containing protein</fullName>
    </recommendedName>
</protein>
<keyword evidence="2 6" id="KW-0812">Transmembrane</keyword>
<feature type="transmembrane region" description="Helical" evidence="6">
    <location>
        <begin position="209"/>
        <end position="234"/>
    </location>
</feature>
<keyword evidence="3 6" id="KW-1133">Transmembrane helix</keyword>
<dbReference type="InterPro" id="IPR036259">
    <property type="entry name" value="MFS_trans_sf"/>
</dbReference>
<evidence type="ECO:0000256" key="3">
    <source>
        <dbReference type="ARBA" id="ARBA00022989"/>
    </source>
</evidence>
<comment type="subcellular location">
    <subcellularLocation>
        <location evidence="1">Membrane</location>
        <topology evidence="1">Multi-pass membrane protein</topology>
    </subcellularLocation>
</comment>
<evidence type="ECO:0000256" key="4">
    <source>
        <dbReference type="ARBA" id="ARBA00023136"/>
    </source>
</evidence>
<dbReference type="GO" id="GO:0005886">
    <property type="term" value="C:plasma membrane"/>
    <property type="evidence" value="ECO:0007669"/>
    <property type="project" value="TreeGrafter"/>
</dbReference>
<feature type="domain" description="Major facilitator superfamily (MFS) profile" evidence="7">
    <location>
        <begin position="84"/>
        <end position="304"/>
    </location>
</feature>